<name>U5NW88_9MICC</name>
<organism evidence="3">
    <name type="scientific">Micrococcus sp. V7</name>
    <dbReference type="NCBI Taxonomy" id="404582"/>
    <lineage>
        <taxon>Bacteria</taxon>
        <taxon>Bacillati</taxon>
        <taxon>Actinomycetota</taxon>
        <taxon>Actinomycetes</taxon>
        <taxon>Micrococcales</taxon>
        <taxon>Micrococcaceae</taxon>
        <taxon>Micrococcus</taxon>
    </lineage>
</organism>
<proteinExistence type="predicted"/>
<feature type="compositionally biased region" description="Basic and acidic residues" evidence="1">
    <location>
        <begin position="139"/>
        <end position="149"/>
    </location>
</feature>
<dbReference type="EMBL" id="KF577591">
    <property type="protein sequence ID" value="AGY35466.1"/>
    <property type="molecule type" value="Genomic_DNA"/>
</dbReference>
<feature type="compositionally biased region" description="Basic and acidic residues" evidence="1">
    <location>
        <begin position="161"/>
        <end position="171"/>
    </location>
</feature>
<gene>
    <name evidence="3" type="ORF">LMV7_p00450</name>
</gene>
<reference evidence="3" key="1">
    <citation type="journal article" date="2013" name="Genome Announc.">
        <title>First complete sequence of a giant linear plasmid from a micrococcus strain isolated from an extremely high-altitude lake.</title>
        <authorList>
            <person name="Dib J.R."/>
            <person name="Schuldes J."/>
            <person name="Thurmer A."/>
            <person name="Farias M.E."/>
            <person name="Daniel R."/>
            <person name="Meinhardt F."/>
        </authorList>
    </citation>
    <scope>NUCLEOTIDE SEQUENCE</scope>
    <source>
        <strain evidence="3">V7</strain>
        <plasmid evidence="3">pLMV7</plasmid>
    </source>
</reference>
<keyword evidence="2" id="KW-1133">Transmembrane helix</keyword>
<evidence type="ECO:0000313" key="3">
    <source>
        <dbReference type="EMBL" id="AGY35466.1"/>
    </source>
</evidence>
<accession>U5NW88</accession>
<protein>
    <submittedName>
        <fullName evidence="3">Uncharacterized protein</fullName>
    </submittedName>
</protein>
<feature type="transmembrane region" description="Helical" evidence="2">
    <location>
        <begin position="54"/>
        <end position="78"/>
    </location>
</feature>
<evidence type="ECO:0000256" key="2">
    <source>
        <dbReference type="SAM" id="Phobius"/>
    </source>
</evidence>
<sequence length="171" mass="18217">MSEYGRFFTSTRHIPMTFGTNPATGERLPGGPYTSVQAFGGIGVGLLLWLTNSLWGTGLVLADLVIGAGLTALTVWLLRFMPDDLTELWTLGIGATKILDAPSGGTYEGKPLKTSRPPKVPAGLVVPTLADTGAAEEIPAEHELDDPQPRRHLGTSSVDRLLAHTSEETPR</sequence>
<dbReference type="RefSeq" id="WP_023190102.1">
    <property type="nucleotide sequence ID" value="NC_022599.1"/>
</dbReference>
<geneLocation type="plasmid" evidence="3">
    <name>pLMV7</name>
</geneLocation>
<feature type="region of interest" description="Disordered" evidence="1">
    <location>
        <begin position="135"/>
        <end position="171"/>
    </location>
</feature>
<keyword evidence="2" id="KW-0472">Membrane</keyword>
<evidence type="ECO:0000256" key="1">
    <source>
        <dbReference type="SAM" id="MobiDB-lite"/>
    </source>
</evidence>
<keyword evidence="2" id="KW-0812">Transmembrane</keyword>
<dbReference type="AlphaFoldDB" id="U5NW88"/>
<keyword evidence="3" id="KW-0614">Plasmid</keyword>